<gene>
    <name evidence="1" type="ORF">A6X21_05615</name>
</gene>
<proteinExistence type="predicted"/>
<reference evidence="1 2" key="1">
    <citation type="submission" date="2016-05" db="EMBL/GenBank/DDBJ databases">
        <title>Genomic and physiological characterization of Planctopirus sp. isolated from fresh water lake.</title>
        <authorList>
            <person name="Subhash Y."/>
            <person name="Ramana C."/>
        </authorList>
    </citation>
    <scope>NUCLEOTIDE SEQUENCE [LARGE SCALE GENOMIC DNA]</scope>
    <source>
        <strain evidence="1 2">JC280</strain>
    </source>
</reference>
<organism evidence="1 2">
    <name type="scientific">Planctopirus hydrillae</name>
    <dbReference type="NCBI Taxonomy" id="1841610"/>
    <lineage>
        <taxon>Bacteria</taxon>
        <taxon>Pseudomonadati</taxon>
        <taxon>Planctomycetota</taxon>
        <taxon>Planctomycetia</taxon>
        <taxon>Planctomycetales</taxon>
        <taxon>Planctomycetaceae</taxon>
        <taxon>Planctopirus</taxon>
    </lineage>
</organism>
<dbReference type="Proteomes" id="UP000094828">
    <property type="component" value="Unassembled WGS sequence"/>
</dbReference>
<evidence type="ECO:0000313" key="2">
    <source>
        <dbReference type="Proteomes" id="UP000094828"/>
    </source>
</evidence>
<accession>A0A1C3EBZ2</accession>
<protein>
    <submittedName>
        <fullName evidence="1">Uncharacterized protein</fullName>
    </submittedName>
</protein>
<sequence length="80" mass="8888">MTFKVKPIVLVTFHWQSPQPGEFLSRLSSKFSKCNCHAILQARSLNLWGRVGIPSETARQKTISESLTCIWLGAIAGDEA</sequence>
<dbReference type="EMBL" id="LYDR01000103">
    <property type="protein sequence ID" value="ODA30759.1"/>
    <property type="molecule type" value="Genomic_DNA"/>
</dbReference>
<keyword evidence="2" id="KW-1185">Reference proteome</keyword>
<name>A0A1C3EBZ2_9PLAN</name>
<dbReference type="AlphaFoldDB" id="A0A1C3EBZ2"/>
<comment type="caution">
    <text evidence="1">The sequence shown here is derived from an EMBL/GenBank/DDBJ whole genome shotgun (WGS) entry which is preliminary data.</text>
</comment>
<evidence type="ECO:0000313" key="1">
    <source>
        <dbReference type="EMBL" id="ODA30759.1"/>
    </source>
</evidence>